<feature type="domain" description="HTH tetR-type" evidence="3">
    <location>
        <begin position="5"/>
        <end position="65"/>
    </location>
</feature>
<dbReference type="InterPro" id="IPR009057">
    <property type="entry name" value="Homeodomain-like_sf"/>
</dbReference>
<sequence>MKDKTDTKELLLKVAKEEFLYKGFEKASMRTICKKANVTTGAAYFFFKDKNDIFYHLVGNEAKVILDYIVEIENENKIIRDDKKISLDNAIDINTLQIKGILKYMYDNFDVFVLLLCKSTGSSMENFYDRMVESFENLNRDYIMNKRDTGEIGVYFDENILHNLVSLQVSAIVEPIRHQLPKEEALKQVDAIARFFYGGWNELMRLKKA</sequence>
<dbReference type="PRINTS" id="PR00455">
    <property type="entry name" value="HTHTETR"/>
</dbReference>
<dbReference type="PANTHER" id="PTHR43479">
    <property type="entry name" value="ACREF/ENVCD OPERON REPRESSOR-RELATED"/>
    <property type="match status" value="1"/>
</dbReference>
<dbReference type="OrthoDB" id="9814200at2"/>
<evidence type="ECO:0000259" key="3">
    <source>
        <dbReference type="PROSITE" id="PS50977"/>
    </source>
</evidence>
<dbReference type="InterPro" id="IPR023772">
    <property type="entry name" value="DNA-bd_HTH_TetR-type_CS"/>
</dbReference>
<dbReference type="InterPro" id="IPR050624">
    <property type="entry name" value="HTH-type_Tx_Regulator"/>
</dbReference>
<dbReference type="PANTHER" id="PTHR43479:SF11">
    <property type="entry name" value="ACREF_ENVCD OPERON REPRESSOR-RELATED"/>
    <property type="match status" value="1"/>
</dbReference>
<dbReference type="PATRIC" id="fig|1379739.3.peg.2066"/>
<dbReference type="EMBL" id="JXSU01000007">
    <property type="protein sequence ID" value="KIS23647.1"/>
    <property type="molecule type" value="Genomic_DNA"/>
</dbReference>
<protein>
    <submittedName>
        <fullName evidence="4">TetR family transcriptional regulator</fullName>
    </submittedName>
</protein>
<gene>
    <name evidence="4" type="ORF">N495_08585</name>
</gene>
<dbReference type="PROSITE" id="PS50977">
    <property type="entry name" value="HTH_TETR_2"/>
    <property type="match status" value="1"/>
</dbReference>
<organism evidence="4 5">
    <name type="scientific">Clostridium botulinum B2 450</name>
    <dbReference type="NCBI Taxonomy" id="1379739"/>
    <lineage>
        <taxon>Bacteria</taxon>
        <taxon>Bacillati</taxon>
        <taxon>Bacillota</taxon>
        <taxon>Clostridia</taxon>
        <taxon>Eubacteriales</taxon>
        <taxon>Clostridiaceae</taxon>
        <taxon>Clostridium</taxon>
    </lineage>
</organism>
<name>A0A0D1BV69_CLOBO</name>
<dbReference type="PROSITE" id="PS01081">
    <property type="entry name" value="HTH_TETR_1"/>
    <property type="match status" value="1"/>
</dbReference>
<feature type="DNA-binding region" description="H-T-H motif" evidence="2">
    <location>
        <begin position="28"/>
        <end position="47"/>
    </location>
</feature>
<reference evidence="4 5" key="1">
    <citation type="submission" date="2014-06" db="EMBL/GenBank/DDBJ databases">
        <title>Genome characterization of distinct group I Clostridium botulinum lineages.</title>
        <authorList>
            <person name="Giordani F."/>
            <person name="Anselmo A."/>
            <person name="Fillo S."/>
            <person name="Palozzi A.M."/>
            <person name="Fortunato A."/>
            <person name="Gentile B."/>
            <person name="Ciammaruconi A."/>
            <person name="Anniballi F."/>
            <person name="De Medici D."/>
            <person name="Lista F."/>
        </authorList>
    </citation>
    <scope>NUCLEOTIDE SEQUENCE [LARGE SCALE GENOMIC DNA]</scope>
    <source>
        <strain evidence="4 5">B2 450</strain>
    </source>
</reference>
<evidence type="ECO:0000313" key="5">
    <source>
        <dbReference type="Proteomes" id="UP000032250"/>
    </source>
</evidence>
<dbReference type="HOGENOM" id="CLU_069356_6_0_9"/>
<dbReference type="Proteomes" id="UP000032250">
    <property type="component" value="Unassembled WGS sequence"/>
</dbReference>
<dbReference type="AlphaFoldDB" id="A0A0D1BV69"/>
<dbReference type="Gene3D" id="1.10.357.10">
    <property type="entry name" value="Tetracycline Repressor, domain 2"/>
    <property type="match status" value="1"/>
</dbReference>
<dbReference type="Pfam" id="PF00440">
    <property type="entry name" value="TetR_N"/>
    <property type="match status" value="1"/>
</dbReference>
<proteinExistence type="predicted"/>
<dbReference type="RefSeq" id="WP_003486211.1">
    <property type="nucleotide sequence ID" value="NZ_JXSU01000007.1"/>
</dbReference>
<dbReference type="InterPro" id="IPR001647">
    <property type="entry name" value="HTH_TetR"/>
</dbReference>
<comment type="caution">
    <text evidence="4">The sequence shown here is derived from an EMBL/GenBank/DDBJ whole genome shotgun (WGS) entry which is preliminary data.</text>
</comment>
<accession>A0A0D1BV69</accession>
<evidence type="ECO:0000313" key="4">
    <source>
        <dbReference type="EMBL" id="KIS23647.1"/>
    </source>
</evidence>
<keyword evidence="1 2" id="KW-0238">DNA-binding</keyword>
<dbReference type="GO" id="GO:0003677">
    <property type="term" value="F:DNA binding"/>
    <property type="evidence" value="ECO:0007669"/>
    <property type="project" value="UniProtKB-UniRule"/>
</dbReference>
<evidence type="ECO:0000256" key="1">
    <source>
        <dbReference type="ARBA" id="ARBA00023125"/>
    </source>
</evidence>
<dbReference type="SUPFAM" id="SSF46689">
    <property type="entry name" value="Homeodomain-like"/>
    <property type="match status" value="1"/>
</dbReference>
<evidence type="ECO:0000256" key="2">
    <source>
        <dbReference type="PROSITE-ProRule" id="PRU00335"/>
    </source>
</evidence>